<dbReference type="PaxDb" id="195103-CPF_0667"/>
<evidence type="ECO:0000313" key="2">
    <source>
        <dbReference type="EMBL" id="ABG83884.1"/>
    </source>
</evidence>
<dbReference type="HOGENOM" id="CLU_063873_3_0_9"/>
<keyword evidence="1" id="KW-0472">Membrane</keyword>
<reference evidence="2 3" key="1">
    <citation type="journal article" date="2006" name="Genome Res.">
        <title>Skewed genomic variability in strains of the toxigenic bacterial pathogen, Clostridium perfringens.</title>
        <authorList>
            <person name="Myers G.S."/>
            <person name="Rasko D.A."/>
            <person name="Cheung J.K."/>
            <person name="Ravel J."/>
            <person name="Seshadri R."/>
            <person name="Deboy R.T."/>
            <person name="Ren Q."/>
            <person name="Varga J."/>
            <person name="Awad M.M."/>
            <person name="Brinkac L.M."/>
            <person name="Daugherty S.C."/>
            <person name="Haft D.H."/>
            <person name="Dodson R.J."/>
            <person name="Madupu R."/>
            <person name="Nelson W.C."/>
            <person name="Rosovitz M.J."/>
            <person name="Sullivan S.A."/>
            <person name="Khouri H."/>
            <person name="Dimitrov G.I."/>
            <person name="Watkins K.L."/>
            <person name="Mulligan S."/>
            <person name="Benton J."/>
            <person name="Radune D."/>
            <person name="Fisher D.J."/>
            <person name="Atkins H.S."/>
            <person name="Hiscox T."/>
            <person name="Jost B.H."/>
            <person name="Billington S.J."/>
            <person name="Songer J.G."/>
            <person name="McClane B.A."/>
            <person name="Titball R.W."/>
            <person name="Rood J.I."/>
            <person name="Melville S.B."/>
            <person name="Paulsen I.T."/>
        </authorList>
    </citation>
    <scope>NUCLEOTIDE SEQUENCE [LARGE SCALE GENOMIC DNA]</scope>
    <source>
        <strain evidence="3">ATCC 13124 / DSM 756 / JCM 1290 / NCIMB 6125 / NCTC 8237 / S 107 / Type A</strain>
    </source>
</reference>
<feature type="transmembrane region" description="Helical" evidence="1">
    <location>
        <begin position="218"/>
        <end position="242"/>
    </location>
</feature>
<dbReference type="RefSeq" id="WP_003456936.1">
    <property type="nucleotide sequence ID" value="NC_008261.1"/>
</dbReference>
<dbReference type="EMBL" id="CP000246">
    <property type="protein sequence ID" value="ABG83884.1"/>
    <property type="molecule type" value="Genomic_DNA"/>
</dbReference>
<dbReference type="Pfam" id="PF13803">
    <property type="entry name" value="DUF4184"/>
    <property type="match status" value="1"/>
</dbReference>
<protein>
    <submittedName>
        <fullName evidence="2">Membrane protein</fullName>
    </submittedName>
</protein>
<dbReference type="Proteomes" id="UP000001823">
    <property type="component" value="Chromosome"/>
</dbReference>
<dbReference type="eggNOG" id="ENOG502ZRTK">
    <property type="taxonomic scope" value="Bacteria"/>
</dbReference>
<feature type="transmembrane region" description="Helical" evidence="1">
    <location>
        <begin position="103"/>
        <end position="120"/>
    </location>
</feature>
<feature type="transmembrane region" description="Helical" evidence="1">
    <location>
        <begin position="49"/>
        <end position="71"/>
    </location>
</feature>
<sequence>MPFTLAHPAAVVFLKNKKFNFTALILGSMAPDFIYFLNFRPYGNLGHQILGFFILNLPLCILLAYIFHNFIKSPLISHLPRPLDNWYGYLRTEQFGLHSWKEVIVFIYSALLGMITHVLWDGFTHKTGFFVRHITWLRQKIILFGGEEIYIYKLVQHTSTVIGIIIVLFFLYKLRDSNTRILWGHKSFKDKFIYDLIVIITAIIVLVLSYIIFKYLSIPYGIGNFVVSSINGIFIGILIASFKK</sequence>
<keyword evidence="3" id="KW-1185">Reference proteome</keyword>
<dbReference type="AlphaFoldDB" id="A0A0H2YSB2"/>
<dbReference type="STRING" id="195103.CPF_0667"/>
<accession>A0A0H2YSB2</accession>
<feature type="transmembrane region" description="Helical" evidence="1">
    <location>
        <begin position="192"/>
        <end position="212"/>
    </location>
</feature>
<dbReference type="GeneID" id="93002987"/>
<feature type="transmembrane region" description="Helical" evidence="1">
    <location>
        <begin position="154"/>
        <end position="172"/>
    </location>
</feature>
<dbReference type="KEGG" id="cpf:CPF_0667"/>
<proteinExistence type="predicted"/>
<evidence type="ECO:0000256" key="1">
    <source>
        <dbReference type="SAM" id="Phobius"/>
    </source>
</evidence>
<name>A0A0H2YSB2_CLOP1</name>
<keyword evidence="1" id="KW-1133">Transmembrane helix</keyword>
<organism evidence="2 3">
    <name type="scientific">Clostridium perfringens (strain ATCC 13124 / DSM 756 / JCM 1290 / NCIMB 6125 / NCTC 8237 / Type A)</name>
    <dbReference type="NCBI Taxonomy" id="195103"/>
    <lineage>
        <taxon>Bacteria</taxon>
        <taxon>Bacillati</taxon>
        <taxon>Bacillota</taxon>
        <taxon>Clostridia</taxon>
        <taxon>Eubacteriales</taxon>
        <taxon>Clostridiaceae</taxon>
        <taxon>Clostridium</taxon>
    </lineage>
</organism>
<feature type="transmembrane region" description="Helical" evidence="1">
    <location>
        <begin position="21"/>
        <end position="37"/>
    </location>
</feature>
<evidence type="ECO:0000313" key="3">
    <source>
        <dbReference type="Proteomes" id="UP000001823"/>
    </source>
</evidence>
<dbReference type="InterPro" id="IPR025238">
    <property type="entry name" value="DUF4184"/>
</dbReference>
<keyword evidence="1" id="KW-0812">Transmembrane</keyword>
<gene>
    <name evidence="2" type="ordered locus">CPF_0667</name>
</gene>